<feature type="signal peptide" evidence="2">
    <location>
        <begin position="1"/>
        <end position="23"/>
    </location>
</feature>
<dbReference type="AlphaFoldDB" id="A0A6A6LA81"/>
<proteinExistence type="predicted"/>
<evidence type="ECO:0000256" key="1">
    <source>
        <dbReference type="SAM" id="MobiDB-lite"/>
    </source>
</evidence>
<evidence type="ECO:0000313" key="3">
    <source>
        <dbReference type="EMBL" id="KAF2297365.1"/>
    </source>
</evidence>
<name>A0A6A6LA81_HEVBR</name>
<dbReference type="EMBL" id="JAAGAX010000012">
    <property type="protein sequence ID" value="KAF2297365.1"/>
    <property type="molecule type" value="Genomic_DNA"/>
</dbReference>
<dbReference type="Proteomes" id="UP000467840">
    <property type="component" value="Chromosome 18"/>
</dbReference>
<sequence length="185" mass="19951">MGFPKTHLLVAFVFLFFSIVTSARVSRSGPSPGLSPDPPVHKTIENFIADNLKPPSGPSHGKSPGEPPLKTGTRKYHINNKPPSGPNPRGSPGEPPLKTGTRKYHINNKPPSGPNPRGSPGEPPHPMVRTSPSFPFENVKSALSSVHRFLWEPNRLVPSGPNGEQSSDAPPHIGDFQILQLEGFE</sequence>
<comment type="caution">
    <text evidence="3">The sequence shown here is derived from an EMBL/GenBank/DDBJ whole genome shotgun (WGS) entry which is preliminary data.</text>
</comment>
<organism evidence="3 4">
    <name type="scientific">Hevea brasiliensis</name>
    <name type="common">Para rubber tree</name>
    <name type="synonym">Siphonia brasiliensis</name>
    <dbReference type="NCBI Taxonomy" id="3981"/>
    <lineage>
        <taxon>Eukaryota</taxon>
        <taxon>Viridiplantae</taxon>
        <taxon>Streptophyta</taxon>
        <taxon>Embryophyta</taxon>
        <taxon>Tracheophyta</taxon>
        <taxon>Spermatophyta</taxon>
        <taxon>Magnoliopsida</taxon>
        <taxon>eudicotyledons</taxon>
        <taxon>Gunneridae</taxon>
        <taxon>Pentapetalae</taxon>
        <taxon>rosids</taxon>
        <taxon>fabids</taxon>
        <taxon>Malpighiales</taxon>
        <taxon>Euphorbiaceae</taxon>
        <taxon>Crotonoideae</taxon>
        <taxon>Micrandreae</taxon>
        <taxon>Hevea</taxon>
    </lineage>
</organism>
<evidence type="ECO:0000313" key="4">
    <source>
        <dbReference type="Proteomes" id="UP000467840"/>
    </source>
</evidence>
<keyword evidence="2" id="KW-0732">Signal</keyword>
<feature type="compositionally biased region" description="Low complexity" evidence="1">
    <location>
        <begin position="79"/>
        <end position="92"/>
    </location>
</feature>
<keyword evidence="4" id="KW-1185">Reference proteome</keyword>
<dbReference type="PANTHER" id="PTHR37380:SF1">
    <property type="entry name" value="CLE FAMILY OSCLE501 PROTEIN"/>
    <property type="match status" value="1"/>
</dbReference>
<feature type="chain" id="PRO_5025389679" evidence="2">
    <location>
        <begin position="24"/>
        <end position="185"/>
    </location>
</feature>
<feature type="region of interest" description="Disordered" evidence="1">
    <location>
        <begin position="25"/>
        <end position="135"/>
    </location>
</feature>
<feature type="region of interest" description="Disordered" evidence="1">
    <location>
        <begin position="157"/>
        <end position="185"/>
    </location>
</feature>
<dbReference type="PANTHER" id="PTHR37380">
    <property type="entry name" value="CLE FAMILY OSCLE501 PROTEIN"/>
    <property type="match status" value="1"/>
</dbReference>
<protein>
    <submittedName>
        <fullName evidence="3">Uncharacterized protein</fullName>
    </submittedName>
</protein>
<reference evidence="3 4" key="1">
    <citation type="journal article" date="2020" name="Mol. Plant">
        <title>The Chromosome-Based Rubber Tree Genome Provides New Insights into Spurge Genome Evolution and Rubber Biosynthesis.</title>
        <authorList>
            <person name="Liu J."/>
            <person name="Shi C."/>
            <person name="Shi C.C."/>
            <person name="Li W."/>
            <person name="Zhang Q.J."/>
            <person name="Zhang Y."/>
            <person name="Li K."/>
            <person name="Lu H.F."/>
            <person name="Shi C."/>
            <person name="Zhu S.T."/>
            <person name="Xiao Z.Y."/>
            <person name="Nan H."/>
            <person name="Yue Y."/>
            <person name="Zhu X.G."/>
            <person name="Wu Y."/>
            <person name="Hong X.N."/>
            <person name="Fan G.Y."/>
            <person name="Tong Y."/>
            <person name="Zhang D."/>
            <person name="Mao C.L."/>
            <person name="Liu Y.L."/>
            <person name="Hao S.J."/>
            <person name="Liu W.Q."/>
            <person name="Lv M.Q."/>
            <person name="Zhang H.B."/>
            <person name="Liu Y."/>
            <person name="Hu-Tang G.R."/>
            <person name="Wang J.P."/>
            <person name="Wang J.H."/>
            <person name="Sun Y.H."/>
            <person name="Ni S.B."/>
            <person name="Chen W.B."/>
            <person name="Zhang X.C."/>
            <person name="Jiao Y.N."/>
            <person name="Eichler E.E."/>
            <person name="Li G.H."/>
            <person name="Liu X."/>
            <person name="Gao L.Z."/>
        </authorList>
    </citation>
    <scope>NUCLEOTIDE SEQUENCE [LARGE SCALE GENOMIC DNA]</scope>
    <source>
        <strain evidence="4">cv. GT1</strain>
        <tissue evidence="3">Leaf</tissue>
    </source>
</reference>
<gene>
    <name evidence="3" type="ORF">GH714_021940</name>
</gene>
<evidence type="ECO:0000256" key="2">
    <source>
        <dbReference type="SAM" id="SignalP"/>
    </source>
</evidence>
<feature type="compositionally biased region" description="Low complexity" evidence="1">
    <location>
        <begin position="107"/>
        <end position="120"/>
    </location>
</feature>
<accession>A0A6A6LA81</accession>